<comment type="caution">
    <text evidence="5">The sequence shown here is derived from an EMBL/GenBank/DDBJ whole genome shotgun (WGS) entry which is preliminary data.</text>
</comment>
<evidence type="ECO:0000256" key="1">
    <source>
        <dbReference type="ARBA" id="ARBA00010062"/>
    </source>
</evidence>
<keyword evidence="2 3" id="KW-0732">Signal</keyword>
<accession>A0A840RVE0</accession>
<evidence type="ECO:0000313" key="5">
    <source>
        <dbReference type="EMBL" id="MBB5201142.1"/>
    </source>
</evidence>
<evidence type="ECO:0000313" key="6">
    <source>
        <dbReference type="Proteomes" id="UP000571084"/>
    </source>
</evidence>
<dbReference type="Pfam" id="PF13458">
    <property type="entry name" value="Peripla_BP_6"/>
    <property type="match status" value="1"/>
</dbReference>
<protein>
    <submittedName>
        <fullName evidence="5">Branched-chain amino acid transport system substrate-binding protein</fullName>
    </submittedName>
</protein>
<dbReference type="PANTHER" id="PTHR47235">
    <property type="entry name" value="BLR6548 PROTEIN"/>
    <property type="match status" value="1"/>
</dbReference>
<reference evidence="5 6" key="1">
    <citation type="submission" date="2020-08" db="EMBL/GenBank/DDBJ databases">
        <title>Genomic Encyclopedia of Type Strains, Phase IV (KMG-IV): sequencing the most valuable type-strain genomes for metagenomic binning, comparative biology and taxonomic classification.</title>
        <authorList>
            <person name="Goeker M."/>
        </authorList>
    </citation>
    <scope>NUCLEOTIDE SEQUENCE [LARGE SCALE GENOMIC DNA]</scope>
    <source>
        <strain evidence="5 6">DSM 23240</strain>
    </source>
</reference>
<evidence type="ECO:0000256" key="3">
    <source>
        <dbReference type="SAM" id="SignalP"/>
    </source>
</evidence>
<dbReference type="PANTHER" id="PTHR47235:SF1">
    <property type="entry name" value="BLR6548 PROTEIN"/>
    <property type="match status" value="1"/>
</dbReference>
<dbReference type="Gene3D" id="3.40.50.2300">
    <property type="match status" value="2"/>
</dbReference>
<feature type="signal peptide" evidence="3">
    <location>
        <begin position="1"/>
        <end position="32"/>
    </location>
</feature>
<sequence>MNTPHRRAFASASKFVLSLSMATVAFSAHAFAQENDGVYADHIDWGVMMDMSGPASAAQLPWVKGFRAYMRKINDAGGIQGRKINVLAEDTRYDASLDRVAYDKLANQTPVLGISGVGNSSAQVALASSIRRGKVPVVGTYVTTKAAVEPASPLFYGSFCGFREMAQVGVGFFADKLKLKTPKVAVVNLDVASGKEYAAYIDEAVSQRGGSSQSIQIKVAAADATAQVLEIIKMKPDFVAIHGVPTTAILLMRAMQQYGLNIPTFAITYLGTPGVYEALGPKTGSNYYFVSCFTPADIDESPAIKEMAMLADKYGNGNLKNDGNYVAGWVVGQLAAESIAKAGAEPTRAGLVAALAKGFEVDTHGVSSPLKYTSDNHLGLVLLRPYNYDYDTKRFKAYGNYSDYQKYVK</sequence>
<feature type="chain" id="PRO_5032647445" evidence="3">
    <location>
        <begin position="33"/>
        <end position="409"/>
    </location>
</feature>
<dbReference type="AlphaFoldDB" id="A0A840RVE0"/>
<gene>
    <name evidence="5" type="ORF">HNR39_002991</name>
</gene>
<organism evidence="5 6">
    <name type="scientific">Glaciimonas immobilis</name>
    <dbReference type="NCBI Taxonomy" id="728004"/>
    <lineage>
        <taxon>Bacteria</taxon>
        <taxon>Pseudomonadati</taxon>
        <taxon>Pseudomonadota</taxon>
        <taxon>Betaproteobacteria</taxon>
        <taxon>Burkholderiales</taxon>
        <taxon>Oxalobacteraceae</taxon>
        <taxon>Glaciimonas</taxon>
    </lineage>
</organism>
<dbReference type="EMBL" id="JACHHQ010000006">
    <property type="protein sequence ID" value="MBB5201142.1"/>
    <property type="molecule type" value="Genomic_DNA"/>
</dbReference>
<proteinExistence type="inferred from homology"/>
<dbReference type="InterPro" id="IPR028081">
    <property type="entry name" value="Leu-bd"/>
</dbReference>
<name>A0A840RVE0_9BURK</name>
<dbReference type="Proteomes" id="UP000571084">
    <property type="component" value="Unassembled WGS sequence"/>
</dbReference>
<evidence type="ECO:0000256" key="2">
    <source>
        <dbReference type="ARBA" id="ARBA00022729"/>
    </source>
</evidence>
<keyword evidence="6" id="KW-1185">Reference proteome</keyword>
<feature type="domain" description="Leucine-binding protein" evidence="4">
    <location>
        <begin position="46"/>
        <end position="377"/>
    </location>
</feature>
<evidence type="ECO:0000259" key="4">
    <source>
        <dbReference type="Pfam" id="PF13458"/>
    </source>
</evidence>
<dbReference type="SUPFAM" id="SSF53822">
    <property type="entry name" value="Periplasmic binding protein-like I"/>
    <property type="match status" value="1"/>
</dbReference>
<comment type="similarity">
    <text evidence="1">Belongs to the leucine-binding protein family.</text>
</comment>
<dbReference type="InterPro" id="IPR028082">
    <property type="entry name" value="Peripla_BP_I"/>
</dbReference>
<dbReference type="RefSeq" id="WP_168056728.1">
    <property type="nucleotide sequence ID" value="NZ_JAAOZT010000012.1"/>
</dbReference>